<dbReference type="GO" id="GO:0005694">
    <property type="term" value="C:chromosome"/>
    <property type="evidence" value="ECO:0007669"/>
    <property type="project" value="UniProtKB-ARBA"/>
</dbReference>
<evidence type="ECO:0000256" key="2">
    <source>
        <dbReference type="ARBA" id="ARBA00007913"/>
    </source>
</evidence>
<dbReference type="SUPFAM" id="SSF52540">
    <property type="entry name" value="P-loop containing nucleoside triphosphate hydrolases"/>
    <property type="match status" value="1"/>
</dbReference>
<dbReference type="Pfam" id="PF23576">
    <property type="entry name" value="SEN1_barrel"/>
    <property type="match status" value="1"/>
</dbReference>
<dbReference type="CDD" id="cd18808">
    <property type="entry name" value="SF1_C_Upf1"/>
    <property type="match status" value="1"/>
</dbReference>
<dbReference type="FunFam" id="3.40.50.300:FF:001152">
    <property type="entry name" value="tRNA-splicing endonuclease, putative"/>
    <property type="match status" value="1"/>
</dbReference>
<proteinExistence type="inferred from homology"/>
<dbReference type="Proteomes" id="UP000190831">
    <property type="component" value="Chromosome A"/>
</dbReference>
<feature type="region of interest" description="Disordered" evidence="10">
    <location>
        <begin position="1978"/>
        <end position="2174"/>
    </location>
</feature>
<name>A0A1G4M6U2_LACFM</name>
<evidence type="ECO:0000256" key="10">
    <source>
        <dbReference type="SAM" id="MobiDB-lite"/>
    </source>
</evidence>
<feature type="domain" description="UvrD-like helicase ATP-binding" evidence="11">
    <location>
        <begin position="1314"/>
        <end position="1636"/>
    </location>
</feature>
<evidence type="ECO:0000256" key="3">
    <source>
        <dbReference type="ARBA" id="ARBA00022741"/>
    </source>
</evidence>
<evidence type="ECO:0000313" key="12">
    <source>
        <dbReference type="EMBL" id="SCV99407.1"/>
    </source>
</evidence>
<evidence type="ECO:0000313" key="13">
    <source>
        <dbReference type="Proteomes" id="UP000190831"/>
    </source>
</evidence>
<dbReference type="OMA" id="PWHQSEL"/>
<feature type="compositionally biased region" description="Basic and acidic residues" evidence="10">
    <location>
        <begin position="2088"/>
        <end position="2113"/>
    </location>
</feature>
<feature type="binding site" evidence="8">
    <location>
        <begin position="1335"/>
        <end position="1342"/>
    </location>
    <ligand>
        <name>ATP</name>
        <dbReference type="ChEBI" id="CHEBI:30616"/>
    </ligand>
</feature>
<feature type="compositionally biased region" description="Basic residues" evidence="10">
    <location>
        <begin position="2162"/>
        <end position="2174"/>
    </location>
</feature>
<feature type="compositionally biased region" description="Polar residues" evidence="10">
    <location>
        <begin position="917"/>
        <end position="930"/>
    </location>
</feature>
<dbReference type="CDD" id="cd18042">
    <property type="entry name" value="DEXXQc_SETX"/>
    <property type="match status" value="1"/>
</dbReference>
<feature type="compositionally biased region" description="Basic and acidic residues" evidence="10">
    <location>
        <begin position="1914"/>
        <end position="1927"/>
    </location>
</feature>
<keyword evidence="4 8" id="KW-0378">Hydrolase</keyword>
<feature type="region of interest" description="Disordered" evidence="10">
    <location>
        <begin position="1878"/>
        <end position="1941"/>
    </location>
</feature>
<dbReference type="Pfam" id="PF13086">
    <property type="entry name" value="AAA_11"/>
    <property type="match status" value="1"/>
</dbReference>
<dbReference type="GO" id="GO:0016787">
    <property type="term" value="F:hydrolase activity"/>
    <property type="evidence" value="ECO:0007669"/>
    <property type="project" value="UniProtKB-UniRule"/>
</dbReference>
<dbReference type="PANTHER" id="PTHR10887">
    <property type="entry name" value="DNA2/NAM7 HELICASE FAMILY"/>
    <property type="match status" value="1"/>
</dbReference>
<feature type="compositionally biased region" description="Polar residues" evidence="10">
    <location>
        <begin position="1890"/>
        <end position="1912"/>
    </location>
</feature>
<organism evidence="12 13">
    <name type="scientific">Lachancea fermentati</name>
    <name type="common">Zygosaccharomyces fermentati</name>
    <dbReference type="NCBI Taxonomy" id="4955"/>
    <lineage>
        <taxon>Eukaryota</taxon>
        <taxon>Fungi</taxon>
        <taxon>Dikarya</taxon>
        <taxon>Ascomycota</taxon>
        <taxon>Saccharomycotina</taxon>
        <taxon>Saccharomycetes</taxon>
        <taxon>Saccharomycetales</taxon>
        <taxon>Saccharomycetaceae</taxon>
        <taxon>Lachancea</taxon>
    </lineage>
</organism>
<feature type="compositionally biased region" description="Basic residues" evidence="10">
    <location>
        <begin position="1878"/>
        <end position="1889"/>
    </location>
</feature>
<dbReference type="InterPro" id="IPR014016">
    <property type="entry name" value="UvrD-like_ATP-bd"/>
</dbReference>
<keyword evidence="3 8" id="KW-0547">Nucleotide-binding</keyword>
<reference evidence="12 13" key="1">
    <citation type="submission" date="2016-03" db="EMBL/GenBank/DDBJ databases">
        <authorList>
            <person name="Devillers H."/>
        </authorList>
    </citation>
    <scope>NUCLEOTIDE SEQUENCE [LARGE SCALE GENOMIC DNA]</scope>
    <source>
        <strain evidence="12">CBS 6772</strain>
    </source>
</reference>
<dbReference type="GO" id="GO:0001147">
    <property type="term" value="F:transcription termination site sequence-specific DNA binding"/>
    <property type="evidence" value="ECO:0007669"/>
    <property type="project" value="TreeGrafter"/>
</dbReference>
<comment type="similarity">
    <text evidence="2">Belongs to the DNA2/NAM7 helicase family.</text>
</comment>
<sequence>MSSDEKLGELRQLAAKFRPQIEDVYNCSSQGIDESKLLSELLKLIDRLPPGFHLFCDPEFDPISVFCLTLFSFSNQDTIAWLKGKFNPILAQCRDCVLHFTQGRCKMLQHFAIQRKVPHEHVTKFNDIVSSWRAESIFPVIRGISINNNTDVQVTEHIKTALFECLCNPQVLRTNEGLKRTFDVVFKFLYDSKHTFLDLSGSQNGSIDRFTAGVVYCWFEGSVEEVAWSGGFLKKLYDDGFVFNSTNFTQDILEEIYIHFLYLQNVNNFHEALVSHFWSKLTPILNLFETTLIEEYFIVPKNIESLRQSIRSPIESIFKLWYNHFAHSYHDKPLDILLRALKVFLVKFEERFWTLIEPYTFHSILDILFDKNSFSNKLIRIQNNPILPNNAETLLAPVGSLTDLVSWTLPFYHSLSSSKRIQMVKKVSMPFLRIVSNHQVLKPIPKACLMNSSTSLLSAVLTITDEERSMLYKNDNFETMLYAKVDSRALLNNSMVLHVVIQSATNPNTLYPGIGDSVYSVSSSAMKVLSNCIDYDILILCQATYKLYCGRKTNEVRVTNILLSQVVQHLELRRFHDGPTLAVQLLASLRNVNGLLTFKSKDPVVSDHNKLIQSYIDLLKKLLAKLTDILPNQLVKVLSDEYASAGFWSCIFTSDTELYQAATNILYETFDVEGRLEGIQEMFNCSLKNSVNSINIVLSQLIKNEFYEPCPRALRVLMDVINGLTDPVNGIIANYKTLRSSDTDTALRNFWSYSWDFLNMIYKATLRWATKYPYAELENFTKDTLDTSILLIDSYREFSEILITEHSTTMGTDLFQNILVAFKNMLYWLRLSDEYLLASCVQLIVRAADLANEKGLLFDDELVAMMVRYAVKARKYSNKLTVQQSAELLSRAKGINESLTDAIAAEADQYHKEKQKLSVSNEQNSQTAMTVKSEPVGFRTSAPESRADFLQRKAMSSSIVGRPKAQQKITSFGTFKPGMTARPPAPSQKPMSKLELARRQLLADRKVHPPTSNVFNPRTVKPPVQRILDHSSDESDDDIDNAKELFSISKPKERSTPILLDINGKPVQKVSKAQKKKNEEENMRKRLNVDLNPFYSKVLKWNYTNTGEYPSDSHTVNYEDIKDEFNSAQEYQKIMEPLLLLECWQGLCAARDREDHKPFSVIVGNRTAVSDFYEVYASITKKMAQESGISESDLIVLSFFADGRPLNRISADDFKTSEHTCLAKVCGLKNSKGENMDLTLRIDRSHKFSKFLTLRAEIFAVKVMQMTTVEREYSSLEGLPFYDLVGQILKGKPTPTEKHDDAEIEHVKRNYKLNHSQAEAIIGTVSTEGFSLIQGPPGTGKTKTILGIVGYFLSTRNALPAGVIRQPVDSLTSSTEQLLQKQKVLICAPSNAAVDELVLRLRDGVFDRSGILFRPKLVRVGRSDAVNAAIRDLTLEELVDKKLQGKSYEFTNDPDLDKNLHGAIAERKKLRQKLDIEDGSPTSSLSTEDISKIQLSVRELSKKINELGKQRDEIRERNSVNYRSRELDRRKAQARILAESDIICSTLSGSAHDILASLGVKFDTVIIDEACQCTELSSIIPLRYGGKRCIMVGDPNQLPPTVLSGAASNYKYNQSLFVRMEKNCSPHLLNVQYRMHPAISRFPSLEFYDGKLKDGPEMDVLNKRPWHETLPLSPYRFFDIVTGKQEQNRKTMSFVNSEECRVAIQLIEFLLAKYDKKVDFTGKIGVISPYREQMMKMKREFKSYFGNTIMRSVDFNTIDGFQGQEKEIIIISCVRADDSKSGVGFLRDFRRMNVALTRAKTSMWILGNHASLFNNRLWRNLITDAKERGCLELACSGFLDSHNSKAANILKRFEGSHDHIDSDDYDPASAVSLERHYVEKRRGKRKHPRNQNSQLKSEASTKDSNNAKNLSTDKAGHSQPEKRRKYDNQNNESANIKFNKGLVKGTKKKSSIFGGHSLATDVSPVETVANQRVLDDENTSKHVSFPDNLHGGVNLSNTGSSGKAATTPVIFESRRAHIKSSDLPKTRTNSENSKTNSNDAFSSNTGHLNPNSDGSTSAHNTTHIRDIDSENDEYDPSISPVPYIKNNSGDHKGSTGEMGESKRLEGEHEKHGDVSNSQSIQRQEHNHKRHQQLPATAHGGGPVPRLDARPPPRSGSSNPFIPKRKLPPYIHPKK</sequence>
<comment type="subcellular location">
    <subcellularLocation>
        <location evidence="1">Nucleus</location>
    </subcellularLocation>
</comment>
<dbReference type="InterPro" id="IPR044340">
    <property type="entry name" value="Helicase_Sen1_1B_dom"/>
</dbReference>
<feature type="compositionally biased region" description="Polar residues" evidence="10">
    <location>
        <begin position="2026"/>
        <end position="2061"/>
    </location>
</feature>
<dbReference type="PROSITE" id="PS51198">
    <property type="entry name" value="UVRD_HELICASE_ATP_BIND"/>
    <property type="match status" value="1"/>
</dbReference>
<feature type="compositionally biased region" description="Basic and acidic residues" evidence="10">
    <location>
        <begin position="2012"/>
        <end position="2025"/>
    </location>
</feature>
<dbReference type="InterPro" id="IPR041677">
    <property type="entry name" value="DNA2/NAM7_AAA_11"/>
</dbReference>
<feature type="region of interest" description="Disordered" evidence="10">
    <location>
        <begin position="916"/>
        <end position="939"/>
    </location>
</feature>
<dbReference type="InterPro" id="IPR027417">
    <property type="entry name" value="P-loop_NTPase"/>
</dbReference>
<dbReference type="GO" id="GO:0006369">
    <property type="term" value="P:termination of RNA polymerase II transcription"/>
    <property type="evidence" value="ECO:0007669"/>
    <property type="project" value="TreeGrafter"/>
</dbReference>
<dbReference type="EMBL" id="LT598487">
    <property type="protein sequence ID" value="SCV99407.1"/>
    <property type="molecule type" value="Genomic_DNA"/>
</dbReference>
<keyword evidence="13" id="KW-1185">Reference proteome</keyword>
<gene>
    <name evidence="12" type="ORF">LAFE_0A02498G</name>
</gene>
<evidence type="ECO:0000256" key="7">
    <source>
        <dbReference type="ARBA" id="ARBA00023242"/>
    </source>
</evidence>
<dbReference type="FunFam" id="3.40.50.300:FF:000326">
    <property type="entry name" value="P-loop containing nucleoside triphosphate hydrolase"/>
    <property type="match status" value="1"/>
</dbReference>
<dbReference type="OrthoDB" id="6513042at2759"/>
<evidence type="ECO:0000256" key="6">
    <source>
        <dbReference type="ARBA" id="ARBA00022840"/>
    </source>
</evidence>
<accession>A0A1G4M6U2</accession>
<dbReference type="PANTHER" id="PTHR10887:SF495">
    <property type="entry name" value="HELICASE SENATAXIN ISOFORM X1-RELATED"/>
    <property type="match status" value="1"/>
</dbReference>
<evidence type="ECO:0000256" key="5">
    <source>
        <dbReference type="ARBA" id="ARBA00022806"/>
    </source>
</evidence>
<keyword evidence="5 8" id="KW-0347">Helicase</keyword>
<dbReference type="InterPro" id="IPR047187">
    <property type="entry name" value="SF1_C_Upf1"/>
</dbReference>
<dbReference type="Gene3D" id="3.40.50.300">
    <property type="entry name" value="P-loop containing nucleotide triphosphate hydrolases"/>
    <property type="match status" value="2"/>
</dbReference>
<dbReference type="STRING" id="4955.A0A1G4M6U2"/>
<evidence type="ECO:0000259" key="11">
    <source>
        <dbReference type="PROSITE" id="PS51198"/>
    </source>
</evidence>
<dbReference type="InterPro" id="IPR056474">
    <property type="entry name" value="SEN1_barrel"/>
</dbReference>
<evidence type="ECO:0000256" key="4">
    <source>
        <dbReference type="ARBA" id="ARBA00022801"/>
    </source>
</evidence>
<dbReference type="InterPro" id="IPR045055">
    <property type="entry name" value="DNA2/NAM7-like"/>
</dbReference>
<dbReference type="CDD" id="cd21408">
    <property type="entry name" value="1B_Sen1p-like"/>
    <property type="match status" value="1"/>
</dbReference>
<keyword evidence="6 8" id="KW-0067">ATP-binding</keyword>
<dbReference type="InterPro" id="IPR024481">
    <property type="entry name" value="Helicase_Sen1_N"/>
</dbReference>
<dbReference type="Pfam" id="PF13087">
    <property type="entry name" value="AAA_12"/>
    <property type="match status" value="1"/>
</dbReference>
<keyword evidence="7" id="KW-0539">Nucleus</keyword>
<feature type="coiled-coil region" evidence="9">
    <location>
        <begin position="1490"/>
        <end position="1517"/>
    </location>
</feature>
<evidence type="ECO:0000256" key="9">
    <source>
        <dbReference type="SAM" id="Coils"/>
    </source>
</evidence>
<dbReference type="GO" id="GO:0016604">
    <property type="term" value="C:nuclear body"/>
    <property type="evidence" value="ECO:0007669"/>
    <property type="project" value="TreeGrafter"/>
</dbReference>
<evidence type="ECO:0000256" key="1">
    <source>
        <dbReference type="ARBA" id="ARBA00004123"/>
    </source>
</evidence>
<dbReference type="InterPro" id="IPR041679">
    <property type="entry name" value="DNA2/NAM7-like_C"/>
</dbReference>
<dbReference type="GO" id="GO:0005524">
    <property type="term" value="F:ATP binding"/>
    <property type="evidence" value="ECO:0007669"/>
    <property type="project" value="UniProtKB-UniRule"/>
</dbReference>
<dbReference type="GO" id="GO:0003678">
    <property type="term" value="F:DNA helicase activity"/>
    <property type="evidence" value="ECO:0007669"/>
    <property type="project" value="UniProtKB-ARBA"/>
</dbReference>
<protein>
    <submittedName>
        <fullName evidence="12">LAFE_0A02498g1_1</fullName>
    </submittedName>
</protein>
<evidence type="ECO:0000256" key="8">
    <source>
        <dbReference type="PROSITE-ProRule" id="PRU00560"/>
    </source>
</evidence>
<keyword evidence="9" id="KW-0175">Coiled coil</keyword>
<feature type="compositionally biased region" description="Polar residues" evidence="10">
    <location>
        <begin position="1994"/>
        <end position="2004"/>
    </location>
</feature>
<dbReference type="Pfam" id="PF12726">
    <property type="entry name" value="SEN1_N"/>
    <property type="match status" value="1"/>
</dbReference>